<organism evidence="6 7">
    <name type="scientific">Paenibacillus alvei</name>
    <name type="common">Bacillus alvei</name>
    <dbReference type="NCBI Taxonomy" id="44250"/>
    <lineage>
        <taxon>Bacteria</taxon>
        <taxon>Bacillati</taxon>
        <taxon>Bacillota</taxon>
        <taxon>Bacilli</taxon>
        <taxon>Bacillales</taxon>
        <taxon>Paenibacillaceae</taxon>
        <taxon>Paenibacillus</taxon>
    </lineage>
</organism>
<dbReference type="GO" id="GO:0009245">
    <property type="term" value="P:lipid A biosynthetic process"/>
    <property type="evidence" value="ECO:0007669"/>
    <property type="project" value="TreeGrafter"/>
</dbReference>
<sequence>MMTGAIVALPLAVGGYARYIEPTYVRQRKIELGIRGLPLSFDGMTIAHLSDIHYGHNLNKSKLESIVQDVLANRPDVICFTGDIVDHGDVVPAEIVSVLRQLRAPYGSYAVLGNHDYRGNGAQAVLKAMEEADIRMLTNDHVVLKRNQDMLALAGIDDALEGTPDMRRAMRGISNTVCCILLAHEPDWGMVAREYKVDLQLSGHSHGGQVRLPLIGPLFLPKLGERYPDGLYVLKRENMPEHPLLIYTSRGIGTTLLPIRLLCPPEWTLLTLRAIV</sequence>
<dbReference type="RefSeq" id="WP_171417641.1">
    <property type="nucleotide sequence ID" value="NZ_JABFOR010000021.1"/>
</dbReference>
<comment type="caution">
    <text evidence="6">The sequence shown here is derived from an EMBL/GenBank/DDBJ whole genome shotgun (WGS) entry which is preliminary data.</text>
</comment>
<evidence type="ECO:0000256" key="3">
    <source>
        <dbReference type="ARBA" id="ARBA00022801"/>
    </source>
</evidence>
<dbReference type="Gene3D" id="3.60.21.10">
    <property type="match status" value="1"/>
</dbReference>
<dbReference type="InterPro" id="IPR029052">
    <property type="entry name" value="Metallo-depent_PP-like"/>
</dbReference>
<comment type="cofactor">
    <cofactor evidence="1">
        <name>a divalent metal cation</name>
        <dbReference type="ChEBI" id="CHEBI:60240"/>
    </cofactor>
</comment>
<keyword evidence="3" id="KW-0378">Hydrolase</keyword>
<evidence type="ECO:0000313" key="7">
    <source>
        <dbReference type="Proteomes" id="UP000552038"/>
    </source>
</evidence>
<feature type="domain" description="Calcineurin-like phosphoesterase" evidence="5">
    <location>
        <begin position="44"/>
        <end position="207"/>
    </location>
</feature>
<protein>
    <submittedName>
        <fullName evidence="6">Metallophosphoesterase</fullName>
    </submittedName>
</protein>
<dbReference type="InterPro" id="IPR004843">
    <property type="entry name" value="Calcineurin-like_PHP"/>
</dbReference>
<dbReference type="PANTHER" id="PTHR31302:SF31">
    <property type="entry name" value="PHOSPHODIESTERASE YAEI"/>
    <property type="match status" value="1"/>
</dbReference>
<dbReference type="GO" id="GO:0016020">
    <property type="term" value="C:membrane"/>
    <property type="evidence" value="ECO:0007669"/>
    <property type="project" value="GOC"/>
</dbReference>
<dbReference type="GO" id="GO:0008758">
    <property type="term" value="F:UDP-2,3-diacylglucosamine hydrolase activity"/>
    <property type="evidence" value="ECO:0007669"/>
    <property type="project" value="TreeGrafter"/>
</dbReference>
<dbReference type="Pfam" id="PF00149">
    <property type="entry name" value="Metallophos"/>
    <property type="match status" value="1"/>
</dbReference>
<dbReference type="PANTHER" id="PTHR31302">
    <property type="entry name" value="TRANSMEMBRANE PROTEIN WITH METALLOPHOSPHOESTERASE DOMAIN-RELATED"/>
    <property type="match status" value="1"/>
</dbReference>
<evidence type="ECO:0000256" key="2">
    <source>
        <dbReference type="ARBA" id="ARBA00022723"/>
    </source>
</evidence>
<evidence type="ECO:0000259" key="5">
    <source>
        <dbReference type="Pfam" id="PF00149"/>
    </source>
</evidence>
<gene>
    <name evidence="6" type="ORF">HMI46_16255</name>
</gene>
<dbReference type="AlphaFoldDB" id="A0AAP7A0C0"/>
<comment type="similarity">
    <text evidence="4">Belongs to the metallophosphoesterase superfamily.</text>
</comment>
<dbReference type="Proteomes" id="UP000552038">
    <property type="component" value="Unassembled WGS sequence"/>
</dbReference>
<keyword evidence="2" id="KW-0479">Metal-binding</keyword>
<evidence type="ECO:0000313" key="6">
    <source>
        <dbReference type="EMBL" id="NOJ72104.1"/>
    </source>
</evidence>
<accession>A0AAP7A0C0</accession>
<reference evidence="6 7" key="1">
    <citation type="submission" date="2020-05" db="EMBL/GenBank/DDBJ databases">
        <title>Whole genome sequencing and identification of novel metabolites from Paenibacillus alvei strain JR949.</title>
        <authorList>
            <person name="Rajendhran J."/>
            <person name="Sree Pranav P."/>
            <person name="Mahalakshmi B."/>
            <person name="Karthikeyan R."/>
        </authorList>
    </citation>
    <scope>NUCLEOTIDE SEQUENCE [LARGE SCALE GENOMIC DNA]</scope>
    <source>
        <strain evidence="6 7">JR949</strain>
    </source>
</reference>
<dbReference type="GO" id="GO:0046872">
    <property type="term" value="F:metal ion binding"/>
    <property type="evidence" value="ECO:0007669"/>
    <property type="project" value="UniProtKB-KW"/>
</dbReference>
<dbReference type="SUPFAM" id="SSF56300">
    <property type="entry name" value="Metallo-dependent phosphatases"/>
    <property type="match status" value="1"/>
</dbReference>
<dbReference type="CDD" id="cd07385">
    <property type="entry name" value="MPP_YkuE_C"/>
    <property type="match status" value="1"/>
</dbReference>
<evidence type="ECO:0000256" key="1">
    <source>
        <dbReference type="ARBA" id="ARBA00001968"/>
    </source>
</evidence>
<proteinExistence type="inferred from homology"/>
<name>A0AAP7A0C0_PAEAL</name>
<dbReference type="InterPro" id="IPR051158">
    <property type="entry name" value="Metallophosphoesterase_sf"/>
</dbReference>
<dbReference type="EMBL" id="JABFOR010000021">
    <property type="protein sequence ID" value="NOJ72104.1"/>
    <property type="molecule type" value="Genomic_DNA"/>
</dbReference>
<dbReference type="FunFam" id="3.60.21.10:FF:000028">
    <property type="entry name" value="Putative metallophosphoesterase"/>
    <property type="match status" value="1"/>
</dbReference>
<evidence type="ECO:0000256" key="4">
    <source>
        <dbReference type="ARBA" id="ARBA00061089"/>
    </source>
</evidence>